<accession>A0A5S6Q359</accession>
<feature type="domain" description="NADP-dependent oxidoreductase" evidence="4">
    <location>
        <begin position="96"/>
        <end position="377"/>
    </location>
</feature>
<comment type="similarity">
    <text evidence="1">Belongs to the aldo/keto reductase family.</text>
</comment>
<dbReference type="Gene3D" id="3.20.20.100">
    <property type="entry name" value="NADP-dependent oxidoreductase domain"/>
    <property type="match status" value="1"/>
</dbReference>
<evidence type="ECO:0000256" key="3">
    <source>
        <dbReference type="ARBA" id="ARBA00023002"/>
    </source>
</evidence>
<keyword evidence="2" id="KW-0521">NADP</keyword>
<dbReference type="SUPFAM" id="SSF51430">
    <property type="entry name" value="NAD(P)-linked oxidoreductase"/>
    <property type="match status" value="1"/>
</dbReference>
<dbReference type="InterPro" id="IPR023210">
    <property type="entry name" value="NADP_OxRdtase_dom"/>
</dbReference>
<dbReference type="GO" id="GO:0016491">
    <property type="term" value="F:oxidoreductase activity"/>
    <property type="evidence" value="ECO:0007669"/>
    <property type="project" value="UniProtKB-KW"/>
</dbReference>
<dbReference type="AlphaFoldDB" id="A0A5S6Q359"/>
<dbReference type="PANTHER" id="PTHR11732">
    <property type="entry name" value="ALDO/KETO REDUCTASE"/>
    <property type="match status" value="1"/>
</dbReference>
<dbReference type="FunFam" id="3.20.20.100:FF:000006">
    <property type="entry name" value="Aldo-keto reductase family 1 member A1"/>
    <property type="match status" value="1"/>
</dbReference>
<dbReference type="Proteomes" id="UP000046395">
    <property type="component" value="Unassembled WGS sequence"/>
</dbReference>
<evidence type="ECO:0000256" key="1">
    <source>
        <dbReference type="ARBA" id="ARBA00007905"/>
    </source>
</evidence>
<proteinExistence type="inferred from homology"/>
<evidence type="ECO:0000313" key="6">
    <source>
        <dbReference type="WBParaSite" id="TMUE_0000001628.1"/>
    </source>
</evidence>
<dbReference type="Pfam" id="PF00248">
    <property type="entry name" value="Aldo_ket_red"/>
    <property type="match status" value="1"/>
</dbReference>
<dbReference type="InterPro" id="IPR018170">
    <property type="entry name" value="Aldo/ket_reductase_CS"/>
</dbReference>
<organism evidence="5 6">
    <name type="scientific">Trichuris muris</name>
    <name type="common">Mouse whipworm</name>
    <dbReference type="NCBI Taxonomy" id="70415"/>
    <lineage>
        <taxon>Eukaryota</taxon>
        <taxon>Metazoa</taxon>
        <taxon>Ecdysozoa</taxon>
        <taxon>Nematoda</taxon>
        <taxon>Enoplea</taxon>
        <taxon>Dorylaimia</taxon>
        <taxon>Trichinellida</taxon>
        <taxon>Trichuridae</taxon>
        <taxon>Trichuris</taxon>
    </lineage>
</organism>
<dbReference type="InterPro" id="IPR020471">
    <property type="entry name" value="AKR"/>
</dbReference>
<dbReference type="PROSITE" id="PS00062">
    <property type="entry name" value="ALDOKETO_REDUCTASE_2"/>
    <property type="match status" value="1"/>
</dbReference>
<reference evidence="6" key="1">
    <citation type="submission" date="2019-12" db="UniProtKB">
        <authorList>
            <consortium name="WormBaseParasite"/>
        </authorList>
    </citation>
    <scope>IDENTIFICATION</scope>
</reference>
<dbReference type="WBParaSite" id="TMUE_0000001628.1">
    <property type="protein sequence ID" value="TMUE_0000001628.1"/>
    <property type="gene ID" value="WBGene00297515"/>
</dbReference>
<dbReference type="InterPro" id="IPR036812">
    <property type="entry name" value="NAD(P)_OxRdtase_dom_sf"/>
</dbReference>
<keyword evidence="3" id="KW-0560">Oxidoreductase</keyword>
<evidence type="ECO:0000313" key="5">
    <source>
        <dbReference type="Proteomes" id="UP000046395"/>
    </source>
</evidence>
<dbReference type="PRINTS" id="PR00069">
    <property type="entry name" value="ALDKETRDTASE"/>
</dbReference>
<evidence type="ECO:0000256" key="2">
    <source>
        <dbReference type="ARBA" id="ARBA00022857"/>
    </source>
</evidence>
<name>A0A5S6Q359_TRIMR</name>
<keyword evidence="5" id="KW-1185">Reference proteome</keyword>
<dbReference type="PROSITE" id="PS00798">
    <property type="entry name" value="ALDOKETO_REDUCTASE_1"/>
    <property type="match status" value="1"/>
</dbReference>
<sequence length="399" mass="45286">MCDGGAVERSCIRPTTMAHEGSVERKCADDQRRRRAPLFAQLHLKINSGLRTRTAFRGCRSGMGKSSHLLFASLLTDTMSSKNVTLHNGVLMPLVGYGTWQAEGELLRSGLKKALEVGYRHIDTAFVYGNEDIVGDVLKQWFDSGSGKRDDVFVTTKLAMCYHRRSDVERSLKESLGKLKLDHVDLFLVHVPMALKFSDGKTLDMVDDHCVPDNVDFLETWKGMEDVLKKGMTRAIGLSNFNIGQIQKVLDNCTIKPHNLQVECHLYWPQFELHEFCKKHNISFTAYSPIGSPGRRGHRLASIGVDFSKQHEPLDDPLVKNVAIKHGKSPAHVLMRWLMQRDIIVIPKSTSPAHIVANFQLFDFQLSDAEMKSLNEVKIRERIFPFCWARNHPDFPFEK</sequence>
<protein>
    <submittedName>
        <fullName evidence="6">Aldo_ket_red domain-containing protein</fullName>
    </submittedName>
</protein>
<evidence type="ECO:0000259" key="4">
    <source>
        <dbReference type="Pfam" id="PF00248"/>
    </source>
</evidence>
<dbReference type="STRING" id="70415.A0A5S6Q359"/>